<dbReference type="SUPFAM" id="SSF54495">
    <property type="entry name" value="UBC-like"/>
    <property type="match status" value="1"/>
</dbReference>
<accession>A0A9W7AWX3</accession>
<feature type="domain" description="RWD" evidence="2">
    <location>
        <begin position="9"/>
        <end position="113"/>
    </location>
</feature>
<dbReference type="SMART" id="SM00591">
    <property type="entry name" value="RWD"/>
    <property type="match status" value="1"/>
</dbReference>
<dbReference type="EMBL" id="BRXZ01001731">
    <property type="protein sequence ID" value="GMH77475.1"/>
    <property type="molecule type" value="Genomic_DNA"/>
</dbReference>
<reference evidence="3" key="1">
    <citation type="submission" date="2022-07" db="EMBL/GenBank/DDBJ databases">
        <title>Genome analysis of Parmales, a sister group of diatoms, reveals the evolutionary specialization of diatoms from phago-mixotrophs to photoautotrophs.</title>
        <authorList>
            <person name="Ban H."/>
            <person name="Sato S."/>
            <person name="Yoshikawa S."/>
            <person name="Kazumasa Y."/>
            <person name="Nakamura Y."/>
            <person name="Ichinomiya M."/>
            <person name="Saitoh K."/>
            <person name="Sato N."/>
            <person name="Blanc-Mathieu R."/>
            <person name="Endo H."/>
            <person name="Kuwata A."/>
            <person name="Ogata H."/>
        </authorList>
    </citation>
    <scope>NUCLEOTIDE SEQUENCE</scope>
</reference>
<evidence type="ECO:0000313" key="4">
    <source>
        <dbReference type="Proteomes" id="UP001165082"/>
    </source>
</evidence>
<feature type="region of interest" description="Disordered" evidence="1">
    <location>
        <begin position="118"/>
        <end position="240"/>
    </location>
</feature>
<keyword evidence="4" id="KW-1185">Reference proteome</keyword>
<feature type="compositionally biased region" description="Basic and acidic residues" evidence="1">
    <location>
        <begin position="158"/>
        <end position="174"/>
    </location>
</feature>
<name>A0A9W7AWX3_9STRA</name>
<dbReference type="InterPro" id="IPR016135">
    <property type="entry name" value="UBQ-conjugating_enzyme/RWD"/>
</dbReference>
<dbReference type="PANTHER" id="PTHR12292">
    <property type="entry name" value="RWD DOMAIN-CONTAINING PROTEIN"/>
    <property type="match status" value="1"/>
</dbReference>
<dbReference type="AlphaFoldDB" id="A0A9W7AWX3"/>
<feature type="compositionally biased region" description="Basic and acidic residues" evidence="1">
    <location>
        <begin position="127"/>
        <end position="150"/>
    </location>
</feature>
<dbReference type="InterPro" id="IPR006575">
    <property type="entry name" value="RWD_dom"/>
</dbReference>
<dbReference type="InterPro" id="IPR040213">
    <property type="entry name" value="GIR2-like"/>
</dbReference>
<evidence type="ECO:0000256" key="1">
    <source>
        <dbReference type="SAM" id="MobiDB-lite"/>
    </source>
</evidence>
<evidence type="ECO:0000259" key="2">
    <source>
        <dbReference type="PROSITE" id="PS50908"/>
    </source>
</evidence>
<protein>
    <recommendedName>
        <fullName evidence="2">RWD domain-containing protein</fullName>
    </recommendedName>
</protein>
<proteinExistence type="predicted"/>
<comment type="caution">
    <text evidence="3">The sequence shown here is derived from an EMBL/GenBank/DDBJ whole genome shotgun (WGS) entry which is preliminary data.</text>
</comment>
<evidence type="ECO:0000313" key="3">
    <source>
        <dbReference type="EMBL" id="GMH77475.1"/>
    </source>
</evidence>
<dbReference type="PROSITE" id="PS50908">
    <property type="entry name" value="RWD"/>
    <property type="match status" value="1"/>
</dbReference>
<dbReference type="Gene3D" id="3.10.110.10">
    <property type="entry name" value="Ubiquitin Conjugating Enzyme"/>
    <property type="match status" value="1"/>
</dbReference>
<sequence>MDYEEEQELEAEALQAILMDSIEMGDSNSSYTIDIVPFQEEEEENFVGVKLPEKYPDEAPGVEVESMKGLSPNSLEEVQTLVKDFIVEQQTDNPSAPIMYMLVESVREWLLDNNVKGDDGSAWSSMMKREAAKKKEEEGESMENLRKLKQESVGGKEASQDQKEEKDKAARKTGYEMFQDKTASIDPILLSGETEDEEGVGDFDETLYLDGDDDDLDDLDFEDDDDDDDEIEEDGDEDDI</sequence>
<dbReference type="Proteomes" id="UP001165082">
    <property type="component" value="Unassembled WGS sequence"/>
</dbReference>
<gene>
    <name evidence="3" type="ORF">TrRE_jg412</name>
</gene>
<dbReference type="OrthoDB" id="277175at2759"/>
<dbReference type="Pfam" id="PF05773">
    <property type="entry name" value="RWD"/>
    <property type="match status" value="1"/>
</dbReference>
<organism evidence="3 4">
    <name type="scientific">Triparma retinervis</name>
    <dbReference type="NCBI Taxonomy" id="2557542"/>
    <lineage>
        <taxon>Eukaryota</taxon>
        <taxon>Sar</taxon>
        <taxon>Stramenopiles</taxon>
        <taxon>Ochrophyta</taxon>
        <taxon>Bolidophyceae</taxon>
        <taxon>Parmales</taxon>
        <taxon>Triparmaceae</taxon>
        <taxon>Triparma</taxon>
    </lineage>
</organism>
<feature type="compositionally biased region" description="Acidic residues" evidence="1">
    <location>
        <begin position="193"/>
        <end position="240"/>
    </location>
</feature>